<name>A0A9W4WM73_9GLOM</name>
<dbReference type="Gene3D" id="1.20.1280.50">
    <property type="match status" value="1"/>
</dbReference>
<dbReference type="EMBL" id="CAMKVN010000938">
    <property type="protein sequence ID" value="CAI2172416.1"/>
    <property type="molecule type" value="Genomic_DNA"/>
</dbReference>
<proteinExistence type="predicted"/>
<dbReference type="InterPro" id="IPR032675">
    <property type="entry name" value="LRR_dom_sf"/>
</dbReference>
<dbReference type="InterPro" id="IPR036047">
    <property type="entry name" value="F-box-like_dom_sf"/>
</dbReference>
<comment type="caution">
    <text evidence="2">The sequence shown here is derived from an EMBL/GenBank/DDBJ whole genome shotgun (WGS) entry which is preliminary data.</text>
</comment>
<evidence type="ECO:0000259" key="1">
    <source>
        <dbReference type="Pfam" id="PF12937"/>
    </source>
</evidence>
<reference evidence="2" key="1">
    <citation type="submission" date="2022-08" db="EMBL/GenBank/DDBJ databases">
        <authorList>
            <person name="Kallberg Y."/>
            <person name="Tangrot J."/>
            <person name="Rosling A."/>
        </authorList>
    </citation>
    <scope>NUCLEOTIDE SEQUENCE</scope>
    <source>
        <strain evidence="2">Wild A</strain>
    </source>
</reference>
<dbReference type="Pfam" id="PF12937">
    <property type="entry name" value="F-box-like"/>
    <property type="match status" value="1"/>
</dbReference>
<gene>
    <name evidence="2" type="ORF">FWILDA_LOCUS5568</name>
</gene>
<feature type="domain" description="F-box" evidence="1">
    <location>
        <begin position="9"/>
        <end position="52"/>
    </location>
</feature>
<dbReference type="OrthoDB" id="2428618at2759"/>
<evidence type="ECO:0000313" key="2">
    <source>
        <dbReference type="EMBL" id="CAI2172416.1"/>
    </source>
</evidence>
<dbReference type="AlphaFoldDB" id="A0A9W4WM73"/>
<accession>A0A9W4WM73</accession>
<keyword evidence="3" id="KW-1185">Reference proteome</keyword>
<evidence type="ECO:0000313" key="3">
    <source>
        <dbReference type="Proteomes" id="UP001153678"/>
    </source>
</evidence>
<protein>
    <submittedName>
        <fullName evidence="2">3943_t:CDS:1</fullName>
    </submittedName>
</protein>
<organism evidence="2 3">
    <name type="scientific">Funneliformis geosporum</name>
    <dbReference type="NCBI Taxonomy" id="1117311"/>
    <lineage>
        <taxon>Eukaryota</taxon>
        <taxon>Fungi</taxon>
        <taxon>Fungi incertae sedis</taxon>
        <taxon>Mucoromycota</taxon>
        <taxon>Glomeromycotina</taxon>
        <taxon>Glomeromycetes</taxon>
        <taxon>Glomerales</taxon>
        <taxon>Glomeraceae</taxon>
        <taxon>Funneliformis</taxon>
    </lineage>
</organism>
<dbReference type="SUPFAM" id="SSF52047">
    <property type="entry name" value="RNI-like"/>
    <property type="match status" value="1"/>
</dbReference>
<dbReference type="SUPFAM" id="SSF81383">
    <property type="entry name" value="F-box domain"/>
    <property type="match status" value="1"/>
</dbReference>
<dbReference type="Proteomes" id="UP001153678">
    <property type="component" value="Unassembled WGS sequence"/>
</dbReference>
<dbReference type="Gene3D" id="3.80.10.10">
    <property type="entry name" value="Ribonuclease Inhibitor"/>
    <property type="match status" value="1"/>
</dbReference>
<sequence>MPSKSIIIPEILEIIFSYLYYPVFYPKFLLSCALVSRSWSNLALPILWNKPFVYDRRGNNHVKQIQQFRTCLSFLPNQFLKQVGLEQYVNKSLKINYNYLSFIKELCHLKLYEACLNFCKDKINDDQIMCRSNHPSKAILQTKILPILTQLYHLIILKYDARIKYFEFSIPFKESCLCDYIPVNYFIFSHHVVSKYFFTSLRSFKCNGRYNFPYEKLFKEVMKHSKNIKHITIENFELVEGNLESLKDLIISQKKLQNIELEFLIKRDFSELFDALNENQNLLRVRISFCSFKKALPIKILSSCKNLKELSIESSEIGYEECHKDFNPFESLKSFKIVKSKLPKEIFDYIFSPNSNLEQIIIKEMDLLNNYPNIIPSICLNCHQLKILKMGFTEKTFEKLLEILKYCINLQELIIYDELCEIEDMYTFNLTDINHLSTGEVFKRLGKLISRNLKKLHFSSFYHCFEYDFKEFLISCKINGCLEYLSINVCGDKSKILRMLENYSKGINKGLIIKQWDTRNYDGNNERFNQIIIVKFN</sequence>
<dbReference type="InterPro" id="IPR001810">
    <property type="entry name" value="F-box_dom"/>
</dbReference>